<evidence type="ECO:0000313" key="3">
    <source>
        <dbReference type="EMBL" id="AJR03923.1"/>
    </source>
</evidence>
<dbReference type="PANTHER" id="PTHR46268:SF6">
    <property type="entry name" value="UNIVERSAL STRESS PROTEIN UP12"/>
    <property type="match status" value="1"/>
</dbReference>
<accession>A0A0C5W9W2</accession>
<sequence length="277" mass="31903">MKTILLPTDFSINSINAINYAIELYKNETCKFYLLNVQRASSFISDDMMAVTSTATIYNTIIDAAKKSLSNIIKRINKHYNNPKHTFETLVDYDNFIDSINQVSELKQIDLIIMGTKGATGLKQVVFGSNTVKVIQRCHLPVLVIPENCKFSNLKDVTFTTSYATLYEGDDLKPLKEIINLNESKLSVLHVFCDYDFAVELDKNIDFFNKNFEHPDFKNLTTNEEHVFEIIESYIKDNNVKMLAMKYKSHSLFERLFYKLKIESVAYSINIPLLVIK</sequence>
<feature type="domain" description="UspA" evidence="2">
    <location>
        <begin position="1"/>
        <end position="146"/>
    </location>
</feature>
<dbReference type="Gene3D" id="3.40.50.12370">
    <property type="match status" value="1"/>
</dbReference>
<proteinExistence type="inferred from homology"/>
<dbReference type="AlphaFoldDB" id="A0A0C5W9W2"/>
<dbReference type="PANTHER" id="PTHR46268">
    <property type="entry name" value="STRESS RESPONSE PROTEIN NHAX"/>
    <property type="match status" value="1"/>
</dbReference>
<dbReference type="KEGG" id="sze:AW14_10090"/>
<evidence type="ECO:0000259" key="2">
    <source>
        <dbReference type="Pfam" id="PF00582"/>
    </source>
</evidence>
<dbReference type="EMBL" id="CP007202">
    <property type="protein sequence ID" value="AJR03923.1"/>
    <property type="molecule type" value="Genomic_DNA"/>
</dbReference>
<dbReference type="RefSeq" id="WP_052647476.1">
    <property type="nucleotide sequence ID" value="NZ_CP007202.1"/>
</dbReference>
<evidence type="ECO:0000313" key="4">
    <source>
        <dbReference type="Proteomes" id="UP000032229"/>
    </source>
</evidence>
<dbReference type="HOGENOM" id="CLU_049301_2_4_10"/>
<dbReference type="Pfam" id="PF00582">
    <property type="entry name" value="Usp"/>
    <property type="match status" value="1"/>
</dbReference>
<dbReference type="OrthoDB" id="9788959at2"/>
<reference evidence="3 4" key="1">
    <citation type="submission" date="2014-02" db="EMBL/GenBank/DDBJ databases">
        <authorList>
            <person name="Young C.-C."/>
            <person name="Hameed A."/>
            <person name="Huang H.-C."/>
            <person name="Shahina M."/>
        </authorList>
    </citation>
    <scope>NUCLEOTIDE SEQUENCE [LARGE SCALE GENOMIC DNA]</scope>
    <source>
        <strain evidence="3 4">CC-SAMT-1</strain>
    </source>
</reference>
<protein>
    <submittedName>
        <fullName evidence="3">Universal stress protein</fullName>
    </submittedName>
</protein>
<name>A0A0C5W9W2_9FLAO</name>
<dbReference type="Proteomes" id="UP000032229">
    <property type="component" value="Chromosome"/>
</dbReference>
<evidence type="ECO:0000256" key="1">
    <source>
        <dbReference type="ARBA" id="ARBA00008791"/>
    </source>
</evidence>
<dbReference type="PRINTS" id="PR01438">
    <property type="entry name" value="UNVRSLSTRESS"/>
</dbReference>
<keyword evidence="4" id="KW-1185">Reference proteome</keyword>
<gene>
    <name evidence="3" type="ORF">AW14_10090</name>
</gene>
<organism evidence="3 4">
    <name type="scientific">Siansivirga zeaxanthinifaciens CC-SAMT-1</name>
    <dbReference type="NCBI Taxonomy" id="1454006"/>
    <lineage>
        <taxon>Bacteria</taxon>
        <taxon>Pseudomonadati</taxon>
        <taxon>Bacteroidota</taxon>
        <taxon>Flavobacteriia</taxon>
        <taxon>Flavobacteriales</taxon>
        <taxon>Flavobacteriaceae</taxon>
        <taxon>Siansivirga</taxon>
    </lineage>
</organism>
<dbReference type="CDD" id="cd00293">
    <property type="entry name" value="USP-like"/>
    <property type="match status" value="1"/>
</dbReference>
<dbReference type="SUPFAM" id="SSF52402">
    <property type="entry name" value="Adenine nucleotide alpha hydrolases-like"/>
    <property type="match status" value="2"/>
</dbReference>
<dbReference type="InterPro" id="IPR006015">
    <property type="entry name" value="Universal_stress_UspA"/>
</dbReference>
<dbReference type="InterPro" id="IPR006016">
    <property type="entry name" value="UspA"/>
</dbReference>
<dbReference type="STRING" id="1454006.AW14_10090"/>
<comment type="similarity">
    <text evidence="1">Belongs to the universal stress protein A family.</text>
</comment>